<gene>
    <name evidence="12" type="primary">apbE</name>
    <name evidence="12" type="ORF">bsdcttw_15770</name>
</gene>
<organism evidence="12 13">
    <name type="scientific">Anaerocolumna chitinilytica</name>
    <dbReference type="NCBI Taxonomy" id="1727145"/>
    <lineage>
        <taxon>Bacteria</taxon>
        <taxon>Bacillati</taxon>
        <taxon>Bacillota</taxon>
        <taxon>Clostridia</taxon>
        <taxon>Lachnospirales</taxon>
        <taxon>Lachnospiraceae</taxon>
        <taxon>Anaerocolumna</taxon>
    </lineage>
</organism>
<dbReference type="EC" id="2.7.1.180" evidence="1 10"/>
<comment type="similarity">
    <text evidence="10">Belongs to the ApbE family.</text>
</comment>
<proteinExistence type="inferred from homology"/>
<keyword evidence="4 10" id="KW-0808">Transferase</keyword>
<evidence type="ECO:0000256" key="2">
    <source>
        <dbReference type="ARBA" id="ARBA00016337"/>
    </source>
</evidence>
<feature type="binding site" evidence="11">
    <location>
        <position position="147"/>
    </location>
    <ligand>
        <name>Mg(2+)</name>
        <dbReference type="ChEBI" id="CHEBI:18420"/>
    </ligand>
</feature>
<dbReference type="RefSeq" id="WP_185258857.1">
    <property type="nucleotide sequence ID" value="NZ_AP023368.1"/>
</dbReference>
<reference evidence="12 13" key="1">
    <citation type="submission" date="2020-08" db="EMBL/GenBank/DDBJ databases">
        <title>Draft genome sequencing of an Anaerocolumna strain isolated from anoxic soil subjected to BSD treatment.</title>
        <authorList>
            <person name="Uek A."/>
            <person name="Tonouchi A."/>
        </authorList>
    </citation>
    <scope>NUCLEOTIDE SEQUENCE [LARGE SCALE GENOMIC DNA]</scope>
    <source>
        <strain evidence="12 13">CTTW</strain>
    </source>
</reference>
<evidence type="ECO:0000256" key="6">
    <source>
        <dbReference type="ARBA" id="ARBA00022827"/>
    </source>
</evidence>
<dbReference type="Pfam" id="PF02424">
    <property type="entry name" value="ApbE"/>
    <property type="match status" value="1"/>
</dbReference>
<dbReference type="PANTHER" id="PTHR30040">
    <property type="entry name" value="THIAMINE BIOSYNTHESIS LIPOPROTEIN APBE"/>
    <property type="match status" value="1"/>
</dbReference>
<dbReference type="PANTHER" id="PTHR30040:SF2">
    <property type="entry name" value="FAD:PROTEIN FMN TRANSFERASE"/>
    <property type="match status" value="1"/>
</dbReference>
<dbReference type="EMBL" id="AP023368">
    <property type="protein sequence ID" value="BCJ98536.1"/>
    <property type="molecule type" value="Genomic_DNA"/>
</dbReference>
<comment type="catalytic activity">
    <reaction evidence="9 10">
        <text>L-threonyl-[protein] + FAD = FMN-L-threonyl-[protein] + AMP + H(+)</text>
        <dbReference type="Rhea" id="RHEA:36847"/>
        <dbReference type="Rhea" id="RHEA-COMP:11060"/>
        <dbReference type="Rhea" id="RHEA-COMP:11061"/>
        <dbReference type="ChEBI" id="CHEBI:15378"/>
        <dbReference type="ChEBI" id="CHEBI:30013"/>
        <dbReference type="ChEBI" id="CHEBI:57692"/>
        <dbReference type="ChEBI" id="CHEBI:74257"/>
        <dbReference type="ChEBI" id="CHEBI:456215"/>
        <dbReference type="EC" id="2.7.1.180"/>
    </reaction>
</comment>
<keyword evidence="6 10" id="KW-0274">FAD</keyword>
<comment type="cofactor">
    <cofactor evidence="11">
        <name>Mg(2+)</name>
        <dbReference type="ChEBI" id="CHEBI:18420"/>
    </cofactor>
    <cofactor evidence="11">
        <name>Mn(2+)</name>
        <dbReference type="ChEBI" id="CHEBI:29035"/>
    </cofactor>
    <text evidence="11">Magnesium. Can also use manganese.</text>
</comment>
<dbReference type="KEGG" id="acht:bsdcttw_15770"/>
<keyword evidence="7 10" id="KW-0460">Magnesium</keyword>
<dbReference type="Proteomes" id="UP000515703">
    <property type="component" value="Chromosome"/>
</dbReference>
<dbReference type="SUPFAM" id="SSF143631">
    <property type="entry name" value="ApbE-like"/>
    <property type="match status" value="1"/>
</dbReference>
<sequence>MTEYTKIIYLMGTKISLYIKGNDAEGLVKKAEDMLIHYNKVFSANTDTSQLAMLKKTAAIAPQKVDDELYELIKIGKKHSLCEDSYLNIAIGPLIKLWRIGFKEAQVPEKEAIKNVLELLKPENIQLEDRGKTVHFLKKGMEIDLGAIAKGYFADKVMELFREHGAVSAMVDLGGNVLVLGESPSEGGDWKVGIQNPLLPRGNAAALVTIRNQSVVTSGIYERVLEQEGSKYHHIFNSQTGYPIESNIASLTIIADSSLDCDIYTTKLFGLDAATIIRSVNQMKDMGAVVITLDGALAYTNNLKGKIFYSAPEL</sequence>
<dbReference type="GO" id="GO:0016740">
    <property type="term" value="F:transferase activity"/>
    <property type="evidence" value="ECO:0007669"/>
    <property type="project" value="UniProtKB-UniRule"/>
</dbReference>
<evidence type="ECO:0000256" key="11">
    <source>
        <dbReference type="PIRSR" id="PIRSR006268-2"/>
    </source>
</evidence>
<evidence type="ECO:0000256" key="10">
    <source>
        <dbReference type="PIRNR" id="PIRNR006268"/>
    </source>
</evidence>
<evidence type="ECO:0000256" key="3">
    <source>
        <dbReference type="ARBA" id="ARBA00022630"/>
    </source>
</evidence>
<protein>
    <recommendedName>
        <fullName evidence="2 10">FAD:protein FMN transferase</fullName>
        <ecNumber evidence="1 10">2.7.1.180</ecNumber>
    </recommendedName>
    <alternativeName>
        <fullName evidence="8 10">Flavin transferase</fullName>
    </alternativeName>
</protein>
<dbReference type="Gene3D" id="3.10.520.10">
    <property type="entry name" value="ApbE-like domains"/>
    <property type="match status" value="1"/>
</dbReference>
<name>A0A7I8DQH8_9FIRM</name>
<evidence type="ECO:0000256" key="7">
    <source>
        <dbReference type="ARBA" id="ARBA00022842"/>
    </source>
</evidence>
<keyword evidence="3 10" id="KW-0285">Flavoprotein</keyword>
<evidence type="ECO:0000256" key="1">
    <source>
        <dbReference type="ARBA" id="ARBA00011955"/>
    </source>
</evidence>
<evidence type="ECO:0000256" key="8">
    <source>
        <dbReference type="ARBA" id="ARBA00031306"/>
    </source>
</evidence>
<dbReference type="AlphaFoldDB" id="A0A7I8DQH8"/>
<dbReference type="PIRSF" id="PIRSF006268">
    <property type="entry name" value="ApbE"/>
    <property type="match status" value="1"/>
</dbReference>
<evidence type="ECO:0000256" key="5">
    <source>
        <dbReference type="ARBA" id="ARBA00022723"/>
    </source>
</evidence>
<dbReference type="GO" id="GO:0046872">
    <property type="term" value="F:metal ion binding"/>
    <property type="evidence" value="ECO:0007669"/>
    <property type="project" value="UniProtKB-UniRule"/>
</dbReference>
<keyword evidence="13" id="KW-1185">Reference proteome</keyword>
<feature type="binding site" evidence="11">
    <location>
        <position position="266"/>
    </location>
    <ligand>
        <name>Mg(2+)</name>
        <dbReference type="ChEBI" id="CHEBI:18420"/>
    </ligand>
</feature>
<keyword evidence="5 10" id="KW-0479">Metal-binding</keyword>
<evidence type="ECO:0000313" key="12">
    <source>
        <dbReference type="EMBL" id="BCJ98536.1"/>
    </source>
</evidence>
<accession>A0A7I8DQH8</accession>
<evidence type="ECO:0000256" key="4">
    <source>
        <dbReference type="ARBA" id="ARBA00022679"/>
    </source>
</evidence>
<feature type="binding site" evidence="11">
    <location>
        <position position="262"/>
    </location>
    <ligand>
        <name>Mg(2+)</name>
        <dbReference type="ChEBI" id="CHEBI:18420"/>
    </ligand>
</feature>
<dbReference type="InterPro" id="IPR003374">
    <property type="entry name" value="ApbE-like_sf"/>
</dbReference>
<evidence type="ECO:0000256" key="9">
    <source>
        <dbReference type="ARBA" id="ARBA00048540"/>
    </source>
</evidence>
<evidence type="ECO:0000313" key="13">
    <source>
        <dbReference type="Proteomes" id="UP000515703"/>
    </source>
</evidence>
<reference evidence="12 13" key="2">
    <citation type="submission" date="2020-08" db="EMBL/GenBank/DDBJ databases">
        <authorList>
            <person name="Ueki A."/>
            <person name="Tonouchi A."/>
        </authorList>
    </citation>
    <scope>NUCLEOTIDE SEQUENCE [LARGE SCALE GENOMIC DNA]</scope>
    <source>
        <strain evidence="12 13">CTTW</strain>
    </source>
</reference>
<dbReference type="InterPro" id="IPR024932">
    <property type="entry name" value="ApbE"/>
</dbReference>